<dbReference type="EC" id="2.7.13.3" evidence="3"/>
<keyword evidence="8" id="KW-1133">Transmembrane helix</keyword>
<evidence type="ECO:0000313" key="12">
    <source>
        <dbReference type="Proteomes" id="UP000182264"/>
    </source>
</evidence>
<evidence type="ECO:0000256" key="2">
    <source>
        <dbReference type="ARBA" id="ARBA00004370"/>
    </source>
</evidence>
<dbReference type="AlphaFoldDB" id="A0A1L3GHJ6"/>
<feature type="domain" description="HAMP" evidence="10">
    <location>
        <begin position="203"/>
        <end position="255"/>
    </location>
</feature>
<dbReference type="Pfam" id="PF00512">
    <property type="entry name" value="HisKA"/>
    <property type="match status" value="1"/>
</dbReference>
<keyword evidence="12" id="KW-1185">Reference proteome</keyword>
<proteinExistence type="predicted"/>
<evidence type="ECO:0000256" key="8">
    <source>
        <dbReference type="SAM" id="Phobius"/>
    </source>
</evidence>
<feature type="coiled-coil region" evidence="7">
    <location>
        <begin position="257"/>
        <end position="284"/>
    </location>
</feature>
<evidence type="ECO:0000256" key="3">
    <source>
        <dbReference type="ARBA" id="ARBA00012438"/>
    </source>
</evidence>
<dbReference type="STRING" id="29542.A6070_04390"/>
<evidence type="ECO:0000259" key="10">
    <source>
        <dbReference type="PROSITE" id="PS50885"/>
    </source>
</evidence>
<dbReference type="PRINTS" id="PR00344">
    <property type="entry name" value="BCTRLSENSOR"/>
</dbReference>
<sequence length="505" mass="55560">MARAFGLRTEIILHMTMLLGAALLFGGFLILKLTERELLDQRVASLNITAEILGSTLGDMLGSESGTDILRQRTAPLFEHLPHGTAAGVWRWTGTDLDSMVLQDAAGVGLDSAQRLASVRYLQGSQCFLSYSQAWLSSANAVASYYKITRALYDRGNFVGVLQMRFPLNGIGLRVRASLKILVAYVFLYGAVLFLFGLYQLNRNVSGPVRKLMASTRAVAGGNLEEKVSEEGPAEIASLARSFNFMLETLRDSRRCTDEHIRSLQQANREIKETRDALLRSEKMASIGHLAAGMAHELGNPLSALIGYMEVLKMDLPPGRTRQIIDHAGTELERIDHLVRDLLDYARPNPDREELIDPAPVARQAMTMLQRQGMFDVVTLVDNLPENLPSVRMAPHRLMQVVVNLLVNARDASPLKGKIHVSGGLDDKTVWLEIADDGQGIPEAILPYIFDPFFTTKAPGKGRGLGLAVCQRVLEEAGGRIEVKSEIGAGTHFKVVLRREYSGDA</sequence>
<evidence type="ECO:0000256" key="6">
    <source>
        <dbReference type="ARBA" id="ARBA00022777"/>
    </source>
</evidence>
<dbReference type="Proteomes" id="UP000182264">
    <property type="component" value="Chromosome"/>
</dbReference>
<evidence type="ECO:0000256" key="5">
    <source>
        <dbReference type="ARBA" id="ARBA00022679"/>
    </source>
</evidence>
<evidence type="ECO:0000259" key="9">
    <source>
        <dbReference type="PROSITE" id="PS50109"/>
    </source>
</evidence>
<dbReference type="CDD" id="cd06225">
    <property type="entry name" value="HAMP"/>
    <property type="match status" value="1"/>
</dbReference>
<dbReference type="InterPro" id="IPR003594">
    <property type="entry name" value="HATPase_dom"/>
</dbReference>
<dbReference type="Gene3D" id="3.30.565.10">
    <property type="entry name" value="Histidine kinase-like ATPase, C-terminal domain"/>
    <property type="match status" value="1"/>
</dbReference>
<dbReference type="RefSeq" id="WP_072287231.1">
    <property type="nucleotide sequence ID" value="NZ_CP015455.1"/>
</dbReference>
<reference evidence="11 12" key="1">
    <citation type="journal article" date="2017" name="Genome Announc.">
        <title>Complete Genome Sequences of Two Acetylene-Fermenting Pelobacter acetylenicus Strains.</title>
        <authorList>
            <person name="Sutton J.M."/>
            <person name="Baesman S.M."/>
            <person name="Fierst J.L."/>
            <person name="Poret-Peterson A.T."/>
            <person name="Oremland R.S."/>
            <person name="Dunlap D.S."/>
            <person name="Akob D.M."/>
        </authorList>
    </citation>
    <scope>NUCLEOTIDE SEQUENCE [LARGE SCALE GENOMIC DNA]</scope>
    <source>
        <strain evidence="11 12">DSM 3247</strain>
    </source>
</reference>
<keyword evidence="5" id="KW-0808">Transferase</keyword>
<comment type="subcellular location">
    <subcellularLocation>
        <location evidence="2">Membrane</location>
    </subcellularLocation>
</comment>
<comment type="catalytic activity">
    <reaction evidence="1">
        <text>ATP + protein L-histidine = ADP + protein N-phospho-L-histidine.</text>
        <dbReference type="EC" id="2.7.13.3"/>
    </reaction>
</comment>
<dbReference type="InterPro" id="IPR004358">
    <property type="entry name" value="Sig_transdc_His_kin-like_C"/>
</dbReference>
<evidence type="ECO:0000313" key="11">
    <source>
        <dbReference type="EMBL" id="APG25380.1"/>
    </source>
</evidence>
<feature type="domain" description="Histidine kinase" evidence="9">
    <location>
        <begin position="293"/>
        <end position="501"/>
    </location>
</feature>
<keyword evidence="6" id="KW-0418">Kinase</keyword>
<accession>A0A1L3GHJ6</accession>
<dbReference type="GO" id="GO:0000155">
    <property type="term" value="F:phosphorelay sensor kinase activity"/>
    <property type="evidence" value="ECO:0007669"/>
    <property type="project" value="InterPro"/>
</dbReference>
<evidence type="ECO:0000256" key="1">
    <source>
        <dbReference type="ARBA" id="ARBA00000085"/>
    </source>
</evidence>
<dbReference type="InterPro" id="IPR005467">
    <property type="entry name" value="His_kinase_dom"/>
</dbReference>
<organism evidence="11 12">
    <name type="scientific">Syntrophotalea acetylenica</name>
    <name type="common">Pelobacter acetylenicus</name>
    <dbReference type="NCBI Taxonomy" id="29542"/>
    <lineage>
        <taxon>Bacteria</taxon>
        <taxon>Pseudomonadati</taxon>
        <taxon>Thermodesulfobacteriota</taxon>
        <taxon>Desulfuromonadia</taxon>
        <taxon>Desulfuromonadales</taxon>
        <taxon>Syntrophotaleaceae</taxon>
        <taxon>Syntrophotalea</taxon>
    </lineage>
</organism>
<dbReference type="SMART" id="SM00388">
    <property type="entry name" value="HisKA"/>
    <property type="match status" value="1"/>
</dbReference>
<dbReference type="InterPro" id="IPR003661">
    <property type="entry name" value="HisK_dim/P_dom"/>
</dbReference>
<dbReference type="Pfam" id="PF00672">
    <property type="entry name" value="HAMP"/>
    <property type="match status" value="1"/>
</dbReference>
<dbReference type="SUPFAM" id="SSF55874">
    <property type="entry name" value="ATPase domain of HSP90 chaperone/DNA topoisomerase II/histidine kinase"/>
    <property type="match status" value="1"/>
</dbReference>
<dbReference type="InterPro" id="IPR036097">
    <property type="entry name" value="HisK_dim/P_sf"/>
</dbReference>
<dbReference type="PANTHER" id="PTHR43065">
    <property type="entry name" value="SENSOR HISTIDINE KINASE"/>
    <property type="match status" value="1"/>
</dbReference>
<dbReference type="SMART" id="SM00304">
    <property type="entry name" value="HAMP"/>
    <property type="match status" value="1"/>
</dbReference>
<protein>
    <recommendedName>
        <fullName evidence="3">histidine kinase</fullName>
        <ecNumber evidence="3">2.7.13.3</ecNumber>
    </recommendedName>
</protein>
<dbReference type="SMART" id="SM00387">
    <property type="entry name" value="HATPase_c"/>
    <property type="match status" value="1"/>
</dbReference>
<feature type="transmembrane region" description="Helical" evidence="8">
    <location>
        <begin position="182"/>
        <end position="201"/>
    </location>
</feature>
<dbReference type="InterPro" id="IPR036890">
    <property type="entry name" value="HATPase_C_sf"/>
</dbReference>
<evidence type="ECO:0000256" key="7">
    <source>
        <dbReference type="SAM" id="Coils"/>
    </source>
</evidence>
<dbReference type="KEGG" id="pace:A6070_04390"/>
<evidence type="ECO:0000256" key="4">
    <source>
        <dbReference type="ARBA" id="ARBA00022553"/>
    </source>
</evidence>
<gene>
    <name evidence="11" type="ORF">A7E75_10385</name>
</gene>
<keyword evidence="4" id="KW-0597">Phosphoprotein</keyword>
<dbReference type="SUPFAM" id="SSF158472">
    <property type="entry name" value="HAMP domain-like"/>
    <property type="match status" value="1"/>
</dbReference>
<dbReference type="Gene3D" id="1.10.287.130">
    <property type="match status" value="1"/>
</dbReference>
<dbReference type="SUPFAM" id="SSF47384">
    <property type="entry name" value="Homodimeric domain of signal transducing histidine kinase"/>
    <property type="match status" value="1"/>
</dbReference>
<dbReference type="Pfam" id="PF02518">
    <property type="entry name" value="HATPase_c"/>
    <property type="match status" value="1"/>
</dbReference>
<keyword evidence="7" id="KW-0175">Coiled coil</keyword>
<dbReference type="PROSITE" id="PS50109">
    <property type="entry name" value="HIS_KIN"/>
    <property type="match status" value="1"/>
</dbReference>
<keyword evidence="8" id="KW-0472">Membrane</keyword>
<dbReference type="CDD" id="cd00082">
    <property type="entry name" value="HisKA"/>
    <property type="match status" value="1"/>
</dbReference>
<name>A0A1L3GHJ6_SYNAC</name>
<dbReference type="OrthoDB" id="9808844at2"/>
<dbReference type="PROSITE" id="PS50885">
    <property type="entry name" value="HAMP"/>
    <property type="match status" value="1"/>
</dbReference>
<keyword evidence="8" id="KW-0812">Transmembrane</keyword>
<dbReference type="PANTHER" id="PTHR43065:SF42">
    <property type="entry name" value="TWO-COMPONENT SENSOR PPRA"/>
    <property type="match status" value="1"/>
</dbReference>
<dbReference type="Gene3D" id="6.10.340.10">
    <property type="match status" value="1"/>
</dbReference>
<feature type="transmembrane region" description="Helical" evidence="8">
    <location>
        <begin position="12"/>
        <end position="31"/>
    </location>
</feature>
<dbReference type="GO" id="GO:0016020">
    <property type="term" value="C:membrane"/>
    <property type="evidence" value="ECO:0007669"/>
    <property type="project" value="UniProtKB-SubCell"/>
</dbReference>
<dbReference type="InterPro" id="IPR003660">
    <property type="entry name" value="HAMP_dom"/>
</dbReference>
<dbReference type="EMBL" id="CP015518">
    <property type="protein sequence ID" value="APG25380.1"/>
    <property type="molecule type" value="Genomic_DNA"/>
</dbReference>